<dbReference type="SUPFAM" id="SSF101898">
    <property type="entry name" value="NHL repeat"/>
    <property type="match status" value="1"/>
</dbReference>
<evidence type="ECO:0000259" key="6">
    <source>
        <dbReference type="Pfam" id="PF00931"/>
    </source>
</evidence>
<proteinExistence type="predicted"/>
<dbReference type="Gene3D" id="2.130.10.10">
    <property type="entry name" value="YVTN repeat-like/Quinoprotein amine dehydrogenase"/>
    <property type="match status" value="2"/>
</dbReference>
<name>A0A6M0RCU2_9CYAN</name>
<dbReference type="AlphaFoldDB" id="A0A6M0RCU2"/>
<reference evidence="7 8" key="1">
    <citation type="journal article" date="2020" name="Microb. Ecol.">
        <title>Ecogenomics of the Marine Benthic Filamentous Cyanobacterium Adonisia.</title>
        <authorList>
            <person name="Walter J.M."/>
            <person name="Coutinho F.H."/>
            <person name="Leomil L."/>
            <person name="Hargreaves P.I."/>
            <person name="Campeao M.E."/>
            <person name="Vieira V.V."/>
            <person name="Silva B.S."/>
            <person name="Fistarol G.O."/>
            <person name="Salomon P.S."/>
            <person name="Sawabe T."/>
            <person name="Mino S."/>
            <person name="Hosokawa M."/>
            <person name="Miyashita H."/>
            <person name="Maruyama F."/>
            <person name="van Verk M.C."/>
            <person name="Dutilh B.E."/>
            <person name="Thompson C.C."/>
            <person name="Thompson F.L."/>
        </authorList>
    </citation>
    <scope>NUCLEOTIDE SEQUENCE [LARGE SCALE GENOMIC DNA]</scope>
    <source>
        <strain evidence="7 8">CCMR0081</strain>
    </source>
</reference>
<dbReference type="SMART" id="SM00320">
    <property type="entry name" value="WD40"/>
    <property type="match status" value="5"/>
</dbReference>
<dbReference type="InterPro" id="IPR053826">
    <property type="entry name" value="WDR75"/>
</dbReference>
<dbReference type="Gene3D" id="3.40.50.300">
    <property type="entry name" value="P-loop containing nucleotide triphosphate hydrolases"/>
    <property type="match status" value="1"/>
</dbReference>
<organism evidence="7 8">
    <name type="scientific">Adonisia turfae CCMR0081</name>
    <dbReference type="NCBI Taxonomy" id="2292702"/>
    <lineage>
        <taxon>Bacteria</taxon>
        <taxon>Bacillati</taxon>
        <taxon>Cyanobacteriota</taxon>
        <taxon>Adonisia</taxon>
        <taxon>Adonisia turfae</taxon>
    </lineage>
</organism>
<dbReference type="InterPro" id="IPR001680">
    <property type="entry name" value="WD40_rpt"/>
</dbReference>
<keyword evidence="5" id="KW-0804">Transcription</keyword>
<keyword evidence="3" id="KW-0853">WD repeat</keyword>
<dbReference type="InterPro" id="IPR027417">
    <property type="entry name" value="P-loop_NTPase"/>
</dbReference>
<evidence type="ECO:0000313" key="8">
    <source>
        <dbReference type="Proteomes" id="UP000481033"/>
    </source>
</evidence>
<keyword evidence="1" id="KW-0690">Ribosome biogenesis</keyword>
<evidence type="ECO:0000313" key="7">
    <source>
        <dbReference type="EMBL" id="NEZ54127.1"/>
    </source>
</evidence>
<dbReference type="PANTHER" id="PTHR44215:SF1">
    <property type="entry name" value="WD REPEAT-CONTAINING PROTEIN 75"/>
    <property type="match status" value="1"/>
</dbReference>
<dbReference type="Proteomes" id="UP000481033">
    <property type="component" value="Unassembled WGS sequence"/>
</dbReference>
<evidence type="ECO:0000256" key="4">
    <source>
        <dbReference type="ARBA" id="ARBA00022737"/>
    </source>
</evidence>
<dbReference type="SUPFAM" id="SSF52540">
    <property type="entry name" value="P-loop containing nucleoside triphosphate hydrolases"/>
    <property type="match status" value="1"/>
</dbReference>
<dbReference type="GO" id="GO:0003723">
    <property type="term" value="F:RNA binding"/>
    <property type="evidence" value="ECO:0007669"/>
    <property type="project" value="InterPro"/>
</dbReference>
<accession>A0A6M0RCU2</accession>
<gene>
    <name evidence="7" type="ORF">DXZ20_00080</name>
</gene>
<protein>
    <recommendedName>
        <fullName evidence="6">NB-ARC domain-containing protein</fullName>
    </recommendedName>
</protein>
<dbReference type="GO" id="GO:0006364">
    <property type="term" value="P:rRNA processing"/>
    <property type="evidence" value="ECO:0007669"/>
    <property type="project" value="UniProtKB-KW"/>
</dbReference>
<dbReference type="EMBL" id="QXHD01000001">
    <property type="protein sequence ID" value="NEZ54127.1"/>
    <property type="molecule type" value="Genomic_DNA"/>
</dbReference>
<keyword evidence="2" id="KW-0698">rRNA processing</keyword>
<dbReference type="InterPro" id="IPR002182">
    <property type="entry name" value="NB-ARC"/>
</dbReference>
<dbReference type="InterPro" id="IPR015943">
    <property type="entry name" value="WD40/YVTN_repeat-like_dom_sf"/>
</dbReference>
<dbReference type="GO" id="GO:2000234">
    <property type="term" value="P:positive regulation of rRNA processing"/>
    <property type="evidence" value="ECO:0007669"/>
    <property type="project" value="TreeGrafter"/>
</dbReference>
<evidence type="ECO:0000256" key="1">
    <source>
        <dbReference type="ARBA" id="ARBA00022517"/>
    </source>
</evidence>
<keyword evidence="4" id="KW-0677">Repeat</keyword>
<evidence type="ECO:0000256" key="5">
    <source>
        <dbReference type="ARBA" id="ARBA00023163"/>
    </source>
</evidence>
<dbReference type="PANTHER" id="PTHR44215">
    <property type="entry name" value="WD REPEAT-CONTAINING PROTEIN 75"/>
    <property type="match status" value="1"/>
</dbReference>
<evidence type="ECO:0000256" key="2">
    <source>
        <dbReference type="ARBA" id="ARBA00022552"/>
    </source>
</evidence>
<dbReference type="RefSeq" id="WP_163695346.1">
    <property type="nucleotide sequence ID" value="NZ_QXHD01000001.1"/>
</dbReference>
<evidence type="ECO:0000256" key="3">
    <source>
        <dbReference type="ARBA" id="ARBA00022574"/>
    </source>
</evidence>
<sequence length="899" mass="101176">MTSEDEFNAIHRAIDEELAAQGKRRLTGAESSILWHFFSQPGIGFKQIANETIYTYGSIRDAAYKLYTKIKIITGKDVKQNTCAREAKAWYQKLQVLGNVEVQGREKELNTLLSDVRELGRHVICITGAPKIGKTQLAIALCRQLLETVEGQKSFDDFIRCPVSSLKSVEDLCRYIDDSLPTDIKVPQGNANLALTRFLHEHRYILLIEQGEVLHDIDSLEGHFKSESSSYERWLRDLMDAPDLRGCLIWVSRVPPSCLQEINDYVVHHQLQTLTQTVACNILIDKGLDKLPPQELEHVADFCGNNPGALKIAAHKIKNRYGYSVAEFINDPLDSDDAGEYSWYSALDNISSKERSLLGWLLLYPHERVKARVDRVGRRQLPFSQLGLVIQSLQKRGLIDIDEDGYCFIQSLWLRHVVAKHLVERLGKVFERETIATEDVHKLNQHPLISPQAPAWQRQWHRKNILGPLAEYLIDKLNLWSNESRAEKINYMLQFLKRGSINQPPLQNNYAAGNLINIAIELGIPLKDLTFDGLTIRHADLRLAKLKGANFGNCNTRGTSWPVILREPVVSAMSPDGNTVAVGDSEGWILCWQREIETFVLYDFAQITNSNEHPMAITHIAFGNEKNLAIAADGSIYRWFLYPEEKPELIDSIPSPISSLACGDMDFIAIGLENGCIWVWNNINDSKKLLAHHHMNAVEILEFNAEATQLASEGGGDRILVWDLFGTSDALQNSINLADHYYGMKWQQDSIVVAGLVRNRSCQIRSTAGSIIELPYDPQGITGILFSENGNYLAAGISGKVEIWSVQQELRLYQIPLETDIRILALSNDGTWVLKMKSNSPAMVQLWSIPTGKIYWEQTATSVFRQASTSDNEGYLQLSNDSGPTAVEKAYYAALGFTA</sequence>
<dbReference type="GO" id="GO:0045943">
    <property type="term" value="P:positive regulation of transcription by RNA polymerase I"/>
    <property type="evidence" value="ECO:0007669"/>
    <property type="project" value="InterPro"/>
</dbReference>
<dbReference type="Pfam" id="PF00931">
    <property type="entry name" value="NB-ARC"/>
    <property type="match status" value="1"/>
</dbReference>
<keyword evidence="8" id="KW-1185">Reference proteome</keyword>
<comment type="caution">
    <text evidence="7">The sequence shown here is derived from an EMBL/GenBank/DDBJ whole genome shotgun (WGS) entry which is preliminary data.</text>
</comment>
<feature type="domain" description="NB-ARC" evidence="6">
    <location>
        <begin position="113"/>
        <end position="208"/>
    </location>
</feature>